<dbReference type="CDD" id="cd16914">
    <property type="entry name" value="EcfT"/>
    <property type="match status" value="1"/>
</dbReference>
<dbReference type="PANTHER" id="PTHR34857">
    <property type="entry name" value="SLL0384 PROTEIN"/>
    <property type="match status" value="1"/>
</dbReference>
<evidence type="ECO:0000313" key="7">
    <source>
        <dbReference type="EMBL" id="SLM85302.1"/>
    </source>
</evidence>
<dbReference type="InterPro" id="IPR051611">
    <property type="entry name" value="ECF_transporter_component"/>
</dbReference>
<keyword evidence="8" id="KW-1185">Reference proteome</keyword>
<evidence type="ECO:0000256" key="6">
    <source>
        <dbReference type="SAM" id="Phobius"/>
    </source>
</evidence>
<comment type="subcellular location">
    <subcellularLocation>
        <location evidence="1">Membrane</location>
        <topology evidence="1">Multi-pass membrane protein</topology>
    </subcellularLocation>
</comment>
<dbReference type="GO" id="GO:0005886">
    <property type="term" value="C:plasma membrane"/>
    <property type="evidence" value="ECO:0007669"/>
    <property type="project" value="UniProtKB-ARBA"/>
</dbReference>
<dbReference type="AlphaFoldDB" id="A0A1X6WM43"/>
<dbReference type="Proteomes" id="UP000195918">
    <property type="component" value="Unassembled WGS sequence"/>
</dbReference>
<dbReference type="InterPro" id="IPR003339">
    <property type="entry name" value="ABC/ECF_trnsptr_transmembrane"/>
</dbReference>
<accession>A0A1X6WM43</accession>
<name>A0A1X6WM43_9ENTE</name>
<keyword evidence="4 6" id="KW-1133">Transmembrane helix</keyword>
<dbReference type="EMBL" id="FWFD01000008">
    <property type="protein sequence ID" value="SLM85302.1"/>
    <property type="molecule type" value="Genomic_DNA"/>
</dbReference>
<gene>
    <name evidence="7" type="ORF">FM121_04340</name>
</gene>
<dbReference type="PANTHER" id="PTHR34857:SF2">
    <property type="entry name" value="SLL0384 PROTEIN"/>
    <property type="match status" value="1"/>
</dbReference>
<evidence type="ECO:0000313" key="8">
    <source>
        <dbReference type="Proteomes" id="UP000195918"/>
    </source>
</evidence>
<proteinExistence type="predicted"/>
<keyword evidence="5 6" id="KW-0472">Membrane</keyword>
<reference evidence="8" key="1">
    <citation type="submission" date="2017-02" db="EMBL/GenBank/DDBJ databases">
        <authorList>
            <person name="Dridi B."/>
        </authorList>
    </citation>
    <scope>NUCLEOTIDE SEQUENCE [LARGE SCALE GENOMIC DNA]</scope>
    <source>
        <strain evidence="8">bH819</strain>
    </source>
</reference>
<dbReference type="Pfam" id="PF02361">
    <property type="entry name" value="CbiQ"/>
    <property type="match status" value="1"/>
</dbReference>
<feature type="transmembrane region" description="Helical" evidence="6">
    <location>
        <begin position="157"/>
        <end position="176"/>
    </location>
</feature>
<evidence type="ECO:0000256" key="2">
    <source>
        <dbReference type="ARBA" id="ARBA00022475"/>
    </source>
</evidence>
<feature type="transmembrane region" description="Helical" evidence="6">
    <location>
        <begin position="66"/>
        <end position="82"/>
    </location>
</feature>
<feature type="transmembrane region" description="Helical" evidence="6">
    <location>
        <begin position="103"/>
        <end position="124"/>
    </location>
</feature>
<evidence type="ECO:0000256" key="4">
    <source>
        <dbReference type="ARBA" id="ARBA00022989"/>
    </source>
</evidence>
<keyword evidence="3 6" id="KW-0812">Transmembrane</keyword>
<organism evidence="7 8">
    <name type="scientific">Vagococcus fluvialis bH819</name>
    <dbReference type="NCBI Taxonomy" id="1255619"/>
    <lineage>
        <taxon>Bacteria</taxon>
        <taxon>Bacillati</taxon>
        <taxon>Bacillota</taxon>
        <taxon>Bacilli</taxon>
        <taxon>Lactobacillales</taxon>
        <taxon>Enterococcaceae</taxon>
        <taxon>Vagococcus</taxon>
    </lineage>
</organism>
<evidence type="ECO:0000256" key="1">
    <source>
        <dbReference type="ARBA" id="ARBA00004141"/>
    </source>
</evidence>
<sequence>MQLLFKPGKDIIFSWFIIRISTESIAFAVSLFIRLCIISSFILLFFHITKVKDFTISLEEIGLSKSVTYILLATMMLVPQIIQRSKVIMQAQKIRGIEMNGHLLTRVKAFIPIITPLILSSLMATEEQALTLEARGFFSENKRVYLHSKKKNTFDNWIIFLSLFASGFLLIFKVVLKWLI</sequence>
<feature type="transmembrane region" description="Helical" evidence="6">
    <location>
        <begin position="25"/>
        <end position="46"/>
    </location>
</feature>
<evidence type="ECO:0000256" key="5">
    <source>
        <dbReference type="ARBA" id="ARBA00023136"/>
    </source>
</evidence>
<evidence type="ECO:0000256" key="3">
    <source>
        <dbReference type="ARBA" id="ARBA00022692"/>
    </source>
</evidence>
<protein>
    <submittedName>
        <fullName evidence="7">Transmembrane component STY3231 of energizing module of queuosine-regulated ECF transporter</fullName>
    </submittedName>
</protein>
<keyword evidence="2" id="KW-1003">Cell membrane</keyword>